<dbReference type="SUPFAM" id="SSF53067">
    <property type="entry name" value="Actin-like ATPase domain"/>
    <property type="match status" value="2"/>
</dbReference>
<keyword evidence="2" id="KW-0808">Transferase</keyword>
<gene>
    <name evidence="10" type="ORF">OM076_15225</name>
</gene>
<proteinExistence type="inferred from homology"/>
<evidence type="ECO:0000256" key="5">
    <source>
        <dbReference type="ARBA" id="ARBA00022840"/>
    </source>
</evidence>
<evidence type="ECO:0000259" key="8">
    <source>
        <dbReference type="Pfam" id="PF00370"/>
    </source>
</evidence>
<evidence type="ECO:0000256" key="2">
    <source>
        <dbReference type="ARBA" id="ARBA00022679"/>
    </source>
</evidence>
<dbReference type="Pfam" id="PF00370">
    <property type="entry name" value="FGGY_N"/>
    <property type="match status" value="1"/>
</dbReference>
<feature type="domain" description="Carbohydrate kinase FGGY C-terminal" evidence="9">
    <location>
        <begin position="236"/>
        <end position="412"/>
    </location>
</feature>
<evidence type="ECO:0000256" key="3">
    <source>
        <dbReference type="ARBA" id="ARBA00022741"/>
    </source>
</evidence>
<dbReference type="GO" id="GO:0005829">
    <property type="term" value="C:cytosol"/>
    <property type="evidence" value="ECO:0007669"/>
    <property type="project" value="TreeGrafter"/>
</dbReference>
<keyword evidence="4" id="KW-0418">Kinase</keyword>
<dbReference type="Pfam" id="PF02782">
    <property type="entry name" value="FGGY_C"/>
    <property type="match status" value="1"/>
</dbReference>
<keyword evidence="7" id="KW-0684">Rhamnose metabolism</keyword>
<dbReference type="InterPro" id="IPR043129">
    <property type="entry name" value="ATPase_NBD"/>
</dbReference>
<keyword evidence="6" id="KW-1015">Disulfide bond</keyword>
<name>A0A9X3MUQ1_9ACTN</name>
<dbReference type="InterPro" id="IPR013449">
    <property type="entry name" value="Rhamnulokinase"/>
</dbReference>
<evidence type="ECO:0000313" key="10">
    <source>
        <dbReference type="EMBL" id="MDA0161628.1"/>
    </source>
</evidence>
<dbReference type="Gene3D" id="3.30.420.40">
    <property type="match status" value="2"/>
</dbReference>
<dbReference type="GO" id="GO:0005524">
    <property type="term" value="F:ATP binding"/>
    <property type="evidence" value="ECO:0007669"/>
    <property type="project" value="UniProtKB-KW"/>
</dbReference>
<dbReference type="CDD" id="cd07771">
    <property type="entry name" value="ASKHA_NBD_FGGY_RhaB-like"/>
    <property type="match status" value="1"/>
</dbReference>
<feature type="domain" description="Carbohydrate kinase FGGY N-terminal" evidence="8">
    <location>
        <begin position="63"/>
        <end position="205"/>
    </location>
</feature>
<dbReference type="PANTHER" id="PTHR10196">
    <property type="entry name" value="SUGAR KINASE"/>
    <property type="match status" value="1"/>
</dbReference>
<accession>A0A9X3MUQ1</accession>
<evidence type="ECO:0000313" key="11">
    <source>
        <dbReference type="Proteomes" id="UP001149140"/>
    </source>
</evidence>
<dbReference type="PANTHER" id="PTHR10196:SF93">
    <property type="entry name" value="L-RHAMNULOKINASE"/>
    <property type="match status" value="1"/>
</dbReference>
<reference evidence="10" key="1">
    <citation type="submission" date="2022-10" db="EMBL/GenBank/DDBJ databases">
        <title>The WGS of Solirubrobacter ginsenosidimutans DSM 21036.</title>
        <authorList>
            <person name="Jiang Z."/>
        </authorList>
    </citation>
    <scope>NUCLEOTIDE SEQUENCE</scope>
    <source>
        <strain evidence="10">DSM 21036</strain>
    </source>
</reference>
<dbReference type="Proteomes" id="UP001149140">
    <property type="component" value="Unassembled WGS sequence"/>
</dbReference>
<dbReference type="InterPro" id="IPR018484">
    <property type="entry name" value="FGGY_N"/>
</dbReference>
<keyword evidence="5" id="KW-0067">ATP-binding</keyword>
<evidence type="ECO:0000256" key="7">
    <source>
        <dbReference type="ARBA" id="ARBA00023308"/>
    </source>
</evidence>
<protein>
    <submittedName>
        <fullName evidence="10">Rhamnulokinase</fullName>
    </submittedName>
</protein>
<dbReference type="InterPro" id="IPR018485">
    <property type="entry name" value="FGGY_C"/>
</dbReference>
<dbReference type="GO" id="GO:0019301">
    <property type="term" value="P:rhamnose catabolic process"/>
    <property type="evidence" value="ECO:0007669"/>
    <property type="project" value="InterPro"/>
</dbReference>
<keyword evidence="3" id="KW-0547">Nucleotide-binding</keyword>
<organism evidence="10 11">
    <name type="scientific">Solirubrobacter ginsenosidimutans</name>
    <dbReference type="NCBI Taxonomy" id="490573"/>
    <lineage>
        <taxon>Bacteria</taxon>
        <taxon>Bacillati</taxon>
        <taxon>Actinomycetota</taxon>
        <taxon>Thermoleophilia</taxon>
        <taxon>Solirubrobacterales</taxon>
        <taxon>Solirubrobacteraceae</taxon>
        <taxon>Solirubrobacter</taxon>
    </lineage>
</organism>
<dbReference type="RefSeq" id="WP_270040844.1">
    <property type="nucleotide sequence ID" value="NZ_JAPDOD010000013.1"/>
</dbReference>
<keyword evidence="11" id="KW-1185">Reference proteome</keyword>
<evidence type="ECO:0000256" key="1">
    <source>
        <dbReference type="ARBA" id="ARBA00009156"/>
    </source>
</evidence>
<dbReference type="GO" id="GO:0004370">
    <property type="term" value="F:glycerol kinase activity"/>
    <property type="evidence" value="ECO:0007669"/>
    <property type="project" value="TreeGrafter"/>
</dbReference>
<comment type="similarity">
    <text evidence="1">Belongs to the FGGY kinase family.</text>
</comment>
<evidence type="ECO:0000256" key="4">
    <source>
        <dbReference type="ARBA" id="ARBA00022777"/>
    </source>
</evidence>
<dbReference type="GO" id="GO:0006071">
    <property type="term" value="P:glycerol metabolic process"/>
    <property type="evidence" value="ECO:0007669"/>
    <property type="project" value="TreeGrafter"/>
</dbReference>
<evidence type="ECO:0000256" key="6">
    <source>
        <dbReference type="ARBA" id="ARBA00023157"/>
    </source>
</evidence>
<evidence type="ECO:0000259" key="9">
    <source>
        <dbReference type="Pfam" id="PF02782"/>
    </source>
</evidence>
<comment type="caution">
    <text evidence="10">The sequence shown here is derived from an EMBL/GenBank/DDBJ whole genome shotgun (WGS) entry which is preliminary data.</text>
</comment>
<sequence>MTEYAAIDFGASSGRVVCGRFDGRVMVLEPCHRFANRPVRLPDGLRWNLLHLFTEAIGCLRGRKLDGIGVDTWGVDYALLDEHGRVLGLPFHYRDDRTEGIAHVDGYAVTGIQDMPINTVYQLLAERDSVALREAHSIALVPDLLAYWLSGELANEITNASTTALLDARTGEWARGLIAELGLPSRPFGALIEPGTLLGPTLAHHELEAPVYTVASHDTASAYAATPLRDEHSAILSSGTWSLLGVELPGPVFTDSALTNERGVDGTIRLLKNVMGLWLEQECARVWDAGFAELHAAARAVTGTVPIFDPDDEQFLRGGDMPAMIEQACGRRDMTRGEIVRSIYVSLAYKYRLVLERLEAASGRDVRTIHVIGGGAQNELLCQLTADVTGREVLAGPVEATALGNVLVQARASGELGSLADMRAVSAASFEPVHYAPSAVPEEIPS</sequence>
<dbReference type="EMBL" id="JAPDOD010000013">
    <property type="protein sequence ID" value="MDA0161628.1"/>
    <property type="molecule type" value="Genomic_DNA"/>
</dbReference>
<dbReference type="AlphaFoldDB" id="A0A9X3MUQ1"/>
<dbReference type="GO" id="GO:0008993">
    <property type="term" value="F:rhamnulokinase activity"/>
    <property type="evidence" value="ECO:0007669"/>
    <property type="project" value="InterPro"/>
</dbReference>